<dbReference type="AlphaFoldDB" id="X1RNZ7"/>
<organism evidence="1">
    <name type="scientific">marine sediment metagenome</name>
    <dbReference type="NCBI Taxonomy" id="412755"/>
    <lineage>
        <taxon>unclassified sequences</taxon>
        <taxon>metagenomes</taxon>
        <taxon>ecological metagenomes</taxon>
    </lineage>
</organism>
<accession>X1RNZ7</accession>
<evidence type="ECO:0000313" key="1">
    <source>
        <dbReference type="EMBL" id="GAI68701.1"/>
    </source>
</evidence>
<reference evidence="1" key="1">
    <citation type="journal article" date="2014" name="Front. Microbiol.">
        <title>High frequency of phylogenetically diverse reductive dehalogenase-homologous genes in deep subseafloor sedimentary metagenomes.</title>
        <authorList>
            <person name="Kawai M."/>
            <person name="Futagami T."/>
            <person name="Toyoda A."/>
            <person name="Takaki Y."/>
            <person name="Nishi S."/>
            <person name="Hori S."/>
            <person name="Arai W."/>
            <person name="Tsubouchi T."/>
            <person name="Morono Y."/>
            <person name="Uchiyama I."/>
            <person name="Ito T."/>
            <person name="Fujiyama A."/>
            <person name="Inagaki F."/>
            <person name="Takami H."/>
        </authorList>
    </citation>
    <scope>NUCLEOTIDE SEQUENCE</scope>
    <source>
        <strain evidence="1">Expedition CK06-06</strain>
    </source>
</reference>
<comment type="caution">
    <text evidence="1">The sequence shown here is derived from an EMBL/GenBank/DDBJ whole genome shotgun (WGS) entry which is preliminary data.</text>
</comment>
<gene>
    <name evidence="1" type="ORF">S06H3_66547</name>
</gene>
<sequence length="55" mass="6358">NAKPIYSFTDIYRHNLNPYEVQSPPLLRRFRSKSHCFSTGIATKLRAATYVTDLV</sequence>
<feature type="non-terminal residue" evidence="1">
    <location>
        <position position="55"/>
    </location>
</feature>
<feature type="non-terminal residue" evidence="1">
    <location>
        <position position="1"/>
    </location>
</feature>
<name>X1RNZ7_9ZZZZ</name>
<proteinExistence type="predicted"/>
<dbReference type="EMBL" id="BARV01045420">
    <property type="protein sequence ID" value="GAI68701.1"/>
    <property type="molecule type" value="Genomic_DNA"/>
</dbReference>
<protein>
    <submittedName>
        <fullName evidence="1">Uncharacterized protein</fullName>
    </submittedName>
</protein>